<organism evidence="2 3">
    <name type="scientific">Marinicauda pacifica</name>
    <dbReference type="NCBI Taxonomy" id="1133559"/>
    <lineage>
        <taxon>Bacteria</taxon>
        <taxon>Pseudomonadati</taxon>
        <taxon>Pseudomonadota</taxon>
        <taxon>Alphaproteobacteria</taxon>
        <taxon>Maricaulales</taxon>
        <taxon>Maricaulaceae</taxon>
        <taxon>Marinicauda</taxon>
    </lineage>
</organism>
<dbReference type="OrthoDB" id="9154044at2"/>
<sequence>MTSGARLLAALAVLILAGLAGLASGFQGANPTPVAGLGSWQRVEPPSATNIDRFARQITSSGLFPLAGLREPDAQTDGQISTAEDLARAIASPDLSAMVLRDEAWTLFLYASSGTEAERKRVGDVLADGWQISEIGPTHVTLQRDGTTRRLDAFSRVEDDGDD</sequence>
<name>A0A4S2H8T1_9PROT</name>
<dbReference type="AlphaFoldDB" id="A0A4S2H8T1"/>
<dbReference type="Proteomes" id="UP000305451">
    <property type="component" value="Unassembled WGS sequence"/>
</dbReference>
<keyword evidence="3" id="KW-1185">Reference proteome</keyword>
<proteinExistence type="predicted"/>
<feature type="domain" description="YscD/Y4YQ C-terminal" evidence="1">
    <location>
        <begin position="117"/>
        <end position="148"/>
    </location>
</feature>
<dbReference type="EMBL" id="SRXV01000003">
    <property type="protein sequence ID" value="TGY92093.1"/>
    <property type="molecule type" value="Genomic_DNA"/>
</dbReference>
<protein>
    <recommendedName>
        <fullName evidence="1">YscD/Y4YQ C-terminal domain-containing protein</fullName>
    </recommendedName>
</protein>
<dbReference type="Pfam" id="PF23893">
    <property type="entry name" value="Y4YQ_C"/>
    <property type="match status" value="1"/>
</dbReference>
<reference evidence="2 3" key="1">
    <citation type="journal article" date="2013" name="Int. J. Syst. Evol. Microbiol.">
        <title>Marinicauda pacifica gen. nov., sp. nov., a prosthecate alphaproteobacterium of the family Hyphomonadaceae isolated from deep seawater.</title>
        <authorList>
            <person name="Zhang X.Y."/>
            <person name="Li G.W."/>
            <person name="Wang C.S."/>
            <person name="Zhang Y.J."/>
            <person name="Xu X.W."/>
            <person name="Li H."/>
            <person name="Liu A."/>
            <person name="Liu C."/>
            <person name="Xie B.B."/>
            <person name="Qin Q.L."/>
            <person name="Xu Z."/>
            <person name="Chen X.L."/>
            <person name="Zhou B.C."/>
            <person name="Zhang Y.Z."/>
        </authorList>
    </citation>
    <scope>NUCLEOTIDE SEQUENCE [LARGE SCALE GENOMIC DNA]</scope>
    <source>
        <strain evidence="2 3">P-1 km-3</strain>
    </source>
</reference>
<dbReference type="RefSeq" id="WP_135945226.1">
    <property type="nucleotide sequence ID" value="NZ_BMEI01000003.1"/>
</dbReference>
<evidence type="ECO:0000313" key="2">
    <source>
        <dbReference type="EMBL" id="TGY92093.1"/>
    </source>
</evidence>
<accession>A0A4S2H8T1</accession>
<evidence type="ECO:0000313" key="3">
    <source>
        <dbReference type="Proteomes" id="UP000305451"/>
    </source>
</evidence>
<gene>
    <name evidence="2" type="ORF">E5162_10520</name>
</gene>
<comment type="caution">
    <text evidence="2">The sequence shown here is derived from an EMBL/GenBank/DDBJ whole genome shotgun (WGS) entry which is preliminary data.</text>
</comment>
<evidence type="ECO:0000259" key="1">
    <source>
        <dbReference type="Pfam" id="PF23893"/>
    </source>
</evidence>
<dbReference type="InterPro" id="IPR057770">
    <property type="entry name" value="YscD/Y4YQ_C"/>
</dbReference>